<dbReference type="AlphaFoldDB" id="A0A1I7S1D7"/>
<evidence type="ECO:0000313" key="11">
    <source>
        <dbReference type="Proteomes" id="UP000095284"/>
    </source>
</evidence>
<keyword evidence="6" id="KW-0238">DNA-binding</keyword>
<keyword evidence="3" id="KW-0677">Repeat</keyword>
<keyword evidence="2" id="KW-0479">Metal-binding</keyword>
<dbReference type="InterPro" id="IPR013087">
    <property type="entry name" value="Znf_C2H2_type"/>
</dbReference>
<protein>
    <submittedName>
        <fullName evidence="12">C2H2-type domain-containing protein</fullName>
    </submittedName>
</protein>
<evidence type="ECO:0000313" key="12">
    <source>
        <dbReference type="WBParaSite" id="BXY_0681200.1"/>
    </source>
</evidence>
<dbReference type="Proteomes" id="UP000095284">
    <property type="component" value="Unplaced"/>
</dbReference>
<keyword evidence="7" id="KW-0371">Homeobox</keyword>
<keyword evidence="5" id="KW-0862">Zinc</keyword>
<dbReference type="GO" id="GO:0005634">
    <property type="term" value="C:nucleus"/>
    <property type="evidence" value="ECO:0007669"/>
    <property type="project" value="UniProtKB-SubCell"/>
</dbReference>
<evidence type="ECO:0000256" key="4">
    <source>
        <dbReference type="ARBA" id="ARBA00022771"/>
    </source>
</evidence>
<dbReference type="SMART" id="SM00355">
    <property type="entry name" value="ZnF_C2H2"/>
    <property type="match status" value="5"/>
</dbReference>
<evidence type="ECO:0000256" key="6">
    <source>
        <dbReference type="ARBA" id="ARBA00023125"/>
    </source>
</evidence>
<sequence length="393" mass="44943">MTQQLSSSSSSQNINRVTFSQKDDVLIISELENCSPFEPSLRPDLIKKISVQFADHSVQEFWVDKSGANNFPARSHSFNFCVQCSSRFLEQADFLAHCDQTHSVQVQETGDLTLMISDHTILNGYSKPEEMASSSMASQFMMNMSQQMLNGELMKFMRAQQFPQNAPFVQRNSSKTLKCPKCNWHYKYQETLEIHMKEKHNDLDVKCIFCLQNQAHPKLARGESYSCGYKPYRCELCKYSTTTKGNLSIHMQSDKHLHAVQEMPSNIGQQTPMNPLEMSSDKVFSCLICNNFRTNSSAELLDHLDRDRNNLTVGDVSMINGFYHCHLCPYNTNLKANFQLHTKTDKHIQRVQLINHMRENSGPITPNSLMNRLAAAKTTVQVRCGVCQEILTW</sequence>
<dbReference type="Pfam" id="PF00096">
    <property type="entry name" value="zf-C2H2"/>
    <property type="match status" value="2"/>
</dbReference>
<evidence type="ECO:0000256" key="2">
    <source>
        <dbReference type="ARBA" id="ARBA00022723"/>
    </source>
</evidence>
<feature type="domain" description="C2H2-type" evidence="10">
    <location>
        <begin position="232"/>
        <end position="263"/>
    </location>
</feature>
<comment type="subcellular location">
    <subcellularLocation>
        <location evidence="1">Nucleus</location>
    </subcellularLocation>
</comment>
<evidence type="ECO:0000256" key="7">
    <source>
        <dbReference type="ARBA" id="ARBA00023155"/>
    </source>
</evidence>
<reference evidence="12" key="1">
    <citation type="submission" date="2016-11" db="UniProtKB">
        <authorList>
            <consortium name="WormBaseParasite"/>
        </authorList>
    </citation>
    <scope>IDENTIFICATION</scope>
</reference>
<evidence type="ECO:0000256" key="3">
    <source>
        <dbReference type="ARBA" id="ARBA00022737"/>
    </source>
</evidence>
<evidence type="ECO:0000256" key="5">
    <source>
        <dbReference type="ARBA" id="ARBA00022833"/>
    </source>
</evidence>
<dbReference type="PANTHER" id="PTHR45891">
    <property type="entry name" value="ZINC FINGER HOMEOBOX PROTEIN"/>
    <property type="match status" value="1"/>
</dbReference>
<evidence type="ECO:0000256" key="8">
    <source>
        <dbReference type="ARBA" id="ARBA00023242"/>
    </source>
</evidence>
<accession>A0A1I7S1D7</accession>
<dbReference type="FunFam" id="3.30.160.60:FF:000081">
    <property type="entry name" value="Zinc finger homeobox protein 4"/>
    <property type="match status" value="1"/>
</dbReference>
<dbReference type="SUPFAM" id="SSF57667">
    <property type="entry name" value="beta-beta-alpha zinc fingers"/>
    <property type="match status" value="1"/>
</dbReference>
<dbReference type="GO" id="GO:0008270">
    <property type="term" value="F:zinc ion binding"/>
    <property type="evidence" value="ECO:0007669"/>
    <property type="project" value="UniProtKB-KW"/>
</dbReference>
<dbReference type="PROSITE" id="PS00028">
    <property type="entry name" value="ZINC_FINGER_C2H2_1"/>
    <property type="match status" value="2"/>
</dbReference>
<dbReference type="InterPro" id="IPR051968">
    <property type="entry name" value="ZnFinger_Homeobox_TR"/>
</dbReference>
<dbReference type="GO" id="GO:0000981">
    <property type="term" value="F:DNA-binding transcription factor activity, RNA polymerase II-specific"/>
    <property type="evidence" value="ECO:0007669"/>
    <property type="project" value="TreeGrafter"/>
</dbReference>
<organism evidence="11 12">
    <name type="scientific">Bursaphelenchus xylophilus</name>
    <name type="common">Pinewood nematode worm</name>
    <name type="synonym">Aphelenchoides xylophilus</name>
    <dbReference type="NCBI Taxonomy" id="6326"/>
    <lineage>
        <taxon>Eukaryota</taxon>
        <taxon>Metazoa</taxon>
        <taxon>Ecdysozoa</taxon>
        <taxon>Nematoda</taxon>
        <taxon>Chromadorea</taxon>
        <taxon>Rhabditida</taxon>
        <taxon>Tylenchina</taxon>
        <taxon>Tylenchomorpha</taxon>
        <taxon>Aphelenchoidea</taxon>
        <taxon>Aphelenchoididae</taxon>
        <taxon>Bursaphelenchus</taxon>
    </lineage>
</organism>
<evidence type="ECO:0000256" key="1">
    <source>
        <dbReference type="ARBA" id="ARBA00004123"/>
    </source>
</evidence>
<dbReference type="WBParaSite" id="BXY_0681200.1">
    <property type="protein sequence ID" value="BXY_0681200.1"/>
    <property type="gene ID" value="BXY_0681200"/>
</dbReference>
<name>A0A1I7S1D7_BURXY</name>
<dbReference type="GO" id="GO:0000978">
    <property type="term" value="F:RNA polymerase II cis-regulatory region sequence-specific DNA binding"/>
    <property type="evidence" value="ECO:0007669"/>
    <property type="project" value="TreeGrafter"/>
</dbReference>
<dbReference type="PANTHER" id="PTHR45891:SF3">
    <property type="entry name" value="ZINC FINGER PROTEIN 2"/>
    <property type="match status" value="1"/>
</dbReference>
<evidence type="ECO:0000259" key="10">
    <source>
        <dbReference type="PROSITE" id="PS50157"/>
    </source>
</evidence>
<keyword evidence="8" id="KW-0539">Nucleus</keyword>
<dbReference type="Gene3D" id="3.30.160.60">
    <property type="entry name" value="Classic Zinc Finger"/>
    <property type="match status" value="1"/>
</dbReference>
<dbReference type="InterPro" id="IPR036236">
    <property type="entry name" value="Znf_C2H2_sf"/>
</dbReference>
<evidence type="ECO:0000256" key="9">
    <source>
        <dbReference type="PROSITE-ProRule" id="PRU00042"/>
    </source>
</evidence>
<dbReference type="eggNOG" id="KOG1146">
    <property type="taxonomic scope" value="Eukaryota"/>
</dbReference>
<keyword evidence="4 9" id="KW-0863">Zinc-finger</keyword>
<proteinExistence type="predicted"/>
<dbReference type="PROSITE" id="PS50157">
    <property type="entry name" value="ZINC_FINGER_C2H2_2"/>
    <property type="match status" value="1"/>
</dbReference>